<dbReference type="PANTHER" id="PTHR33695">
    <property type="entry name" value="LIPOPROTEIN SIGNAL PEPTIDASE"/>
    <property type="match status" value="1"/>
</dbReference>
<evidence type="ECO:0000256" key="4">
    <source>
        <dbReference type="ARBA" id="ARBA00022692"/>
    </source>
</evidence>
<reference evidence="11" key="2">
    <citation type="submission" date="2020-09" db="EMBL/GenBank/DDBJ databases">
        <authorList>
            <person name="Sun Q."/>
            <person name="Zhou Y."/>
        </authorList>
    </citation>
    <scope>NUCLEOTIDE SEQUENCE</scope>
    <source>
        <strain evidence="11">CGMCC 1.15448</strain>
    </source>
</reference>
<keyword evidence="2 9" id="KW-1003">Cell membrane</keyword>
<dbReference type="UniPathway" id="UPA00665"/>
<dbReference type="NCBIfam" id="NF011369">
    <property type="entry name" value="PRK14788.1"/>
    <property type="match status" value="1"/>
</dbReference>
<keyword evidence="11" id="KW-0449">Lipoprotein</keyword>
<evidence type="ECO:0000256" key="3">
    <source>
        <dbReference type="ARBA" id="ARBA00022670"/>
    </source>
</evidence>
<protein>
    <recommendedName>
        <fullName evidence="9">Lipoprotein signal peptidase</fullName>
        <ecNumber evidence="9">3.4.23.36</ecNumber>
    </recommendedName>
    <alternativeName>
        <fullName evidence="9">Prolipoprotein signal peptidase</fullName>
    </alternativeName>
    <alternativeName>
        <fullName evidence="9">Signal peptidase II</fullName>
        <shortName evidence="9">SPase II</shortName>
    </alternativeName>
</protein>
<keyword evidence="7 9" id="KW-1133">Transmembrane helix</keyword>
<evidence type="ECO:0000313" key="12">
    <source>
        <dbReference type="Proteomes" id="UP000607559"/>
    </source>
</evidence>
<gene>
    <name evidence="9 11" type="primary">lspA</name>
    <name evidence="11" type="ORF">GCM10011511_42740</name>
</gene>
<keyword evidence="6 9" id="KW-0378">Hydrolase</keyword>
<evidence type="ECO:0000256" key="10">
    <source>
        <dbReference type="RuleBase" id="RU004181"/>
    </source>
</evidence>
<dbReference type="PRINTS" id="PR00781">
    <property type="entry name" value="LIPOSIGPTASE"/>
</dbReference>
<dbReference type="HAMAP" id="MF_00161">
    <property type="entry name" value="LspA"/>
    <property type="match status" value="1"/>
</dbReference>
<sequence length="236" mass="26761">MLYVKARTIFLIVLLIIVADQSLKIWVKTHMPLSHPADFYRDPVTPYDNGIKLLGDKAQIYFVENEGMAWGWKFGGSWGKMALTLFRLVAVVFGIYYIQTIIRKKYHRGFIICAGLIFAGALGNLLDSMFYGLIFERSSYDHVAKIFPAHGYTTFLHGRVVDMLYFPIIKTHYPSWFPFVGGEEFEFFSPVFNLADASISVGVIAILLFQKKFFHKRPGAGSHSLEGNTKVDAVQA</sequence>
<dbReference type="GO" id="GO:0004190">
    <property type="term" value="F:aspartic-type endopeptidase activity"/>
    <property type="evidence" value="ECO:0007669"/>
    <property type="project" value="UniProtKB-UniRule"/>
</dbReference>
<dbReference type="GO" id="GO:0006508">
    <property type="term" value="P:proteolysis"/>
    <property type="evidence" value="ECO:0007669"/>
    <property type="project" value="UniProtKB-KW"/>
</dbReference>
<evidence type="ECO:0000256" key="7">
    <source>
        <dbReference type="ARBA" id="ARBA00022989"/>
    </source>
</evidence>
<evidence type="ECO:0000256" key="6">
    <source>
        <dbReference type="ARBA" id="ARBA00022801"/>
    </source>
</evidence>
<dbReference type="AlphaFoldDB" id="A0A8J2UGH6"/>
<comment type="pathway">
    <text evidence="9">Protein modification; lipoprotein biosynthesis (signal peptide cleavage).</text>
</comment>
<keyword evidence="12" id="KW-1185">Reference proteome</keyword>
<feature type="active site" evidence="9">
    <location>
        <position position="196"/>
    </location>
</feature>
<proteinExistence type="inferred from homology"/>
<accession>A0A8J2UGH6</accession>
<reference evidence="11" key="1">
    <citation type="journal article" date="2014" name="Int. J. Syst. Evol. Microbiol.">
        <title>Complete genome sequence of Corynebacterium casei LMG S-19264T (=DSM 44701T), isolated from a smear-ripened cheese.</title>
        <authorList>
            <consortium name="US DOE Joint Genome Institute (JGI-PGF)"/>
            <person name="Walter F."/>
            <person name="Albersmeier A."/>
            <person name="Kalinowski J."/>
            <person name="Ruckert C."/>
        </authorList>
    </citation>
    <scope>NUCLEOTIDE SEQUENCE</scope>
    <source>
        <strain evidence="11">CGMCC 1.15448</strain>
    </source>
</reference>
<comment type="catalytic activity">
    <reaction evidence="9">
        <text>Release of signal peptides from bacterial membrane prolipoproteins. Hydrolyzes -Xaa-Yaa-Zaa-|-(S,diacylglyceryl)Cys-, in which Xaa is hydrophobic (preferably Leu), and Yaa (Ala or Ser) and Zaa (Gly or Ala) have small, neutral side chains.</text>
        <dbReference type="EC" id="3.4.23.36"/>
    </reaction>
</comment>
<feature type="transmembrane region" description="Helical" evidence="9">
    <location>
        <begin position="187"/>
        <end position="209"/>
    </location>
</feature>
<keyword evidence="8 9" id="KW-0472">Membrane</keyword>
<keyword evidence="3 9" id="KW-0645">Protease</keyword>
<dbReference type="EMBL" id="BMJC01000004">
    <property type="protein sequence ID" value="GGB14385.1"/>
    <property type="molecule type" value="Genomic_DNA"/>
</dbReference>
<comment type="similarity">
    <text evidence="1 9 10">Belongs to the peptidase A8 family.</text>
</comment>
<evidence type="ECO:0000256" key="5">
    <source>
        <dbReference type="ARBA" id="ARBA00022750"/>
    </source>
</evidence>
<organism evidence="11 12">
    <name type="scientific">Puia dinghuensis</name>
    <dbReference type="NCBI Taxonomy" id="1792502"/>
    <lineage>
        <taxon>Bacteria</taxon>
        <taxon>Pseudomonadati</taxon>
        <taxon>Bacteroidota</taxon>
        <taxon>Chitinophagia</taxon>
        <taxon>Chitinophagales</taxon>
        <taxon>Chitinophagaceae</taxon>
        <taxon>Puia</taxon>
    </lineage>
</organism>
<dbReference type="GO" id="GO:0005886">
    <property type="term" value="C:plasma membrane"/>
    <property type="evidence" value="ECO:0007669"/>
    <property type="project" value="UniProtKB-SubCell"/>
</dbReference>
<comment type="caution">
    <text evidence="11">The sequence shown here is derived from an EMBL/GenBank/DDBJ whole genome shotgun (WGS) entry which is preliminary data.</text>
</comment>
<feature type="transmembrane region" description="Helical" evidence="9">
    <location>
        <begin position="78"/>
        <end position="98"/>
    </location>
</feature>
<dbReference type="InterPro" id="IPR001872">
    <property type="entry name" value="Peptidase_A8"/>
</dbReference>
<dbReference type="Pfam" id="PF01252">
    <property type="entry name" value="Peptidase_A8"/>
    <property type="match status" value="1"/>
</dbReference>
<feature type="active site" evidence="9">
    <location>
        <position position="162"/>
    </location>
</feature>
<evidence type="ECO:0000256" key="2">
    <source>
        <dbReference type="ARBA" id="ARBA00022475"/>
    </source>
</evidence>
<evidence type="ECO:0000313" key="11">
    <source>
        <dbReference type="EMBL" id="GGB14385.1"/>
    </source>
</evidence>
<keyword evidence="4 9" id="KW-0812">Transmembrane</keyword>
<dbReference type="EC" id="3.4.23.36" evidence="9"/>
<comment type="subcellular location">
    <subcellularLocation>
        <location evidence="9">Cell membrane</location>
        <topology evidence="9">Multi-pass membrane protein</topology>
    </subcellularLocation>
</comment>
<dbReference type="Proteomes" id="UP000607559">
    <property type="component" value="Unassembled WGS sequence"/>
</dbReference>
<feature type="transmembrane region" description="Helical" evidence="9">
    <location>
        <begin position="110"/>
        <end position="134"/>
    </location>
</feature>
<dbReference type="PANTHER" id="PTHR33695:SF1">
    <property type="entry name" value="LIPOPROTEIN SIGNAL PEPTIDASE"/>
    <property type="match status" value="1"/>
</dbReference>
<name>A0A8J2UGH6_9BACT</name>
<evidence type="ECO:0000256" key="8">
    <source>
        <dbReference type="ARBA" id="ARBA00023136"/>
    </source>
</evidence>
<comment type="function">
    <text evidence="9">This protein specifically catalyzes the removal of signal peptides from prolipoproteins.</text>
</comment>
<evidence type="ECO:0000256" key="1">
    <source>
        <dbReference type="ARBA" id="ARBA00006139"/>
    </source>
</evidence>
<comment type="caution">
    <text evidence="9">Lacks conserved residue(s) required for the propagation of feature annotation.</text>
</comment>
<evidence type="ECO:0000256" key="9">
    <source>
        <dbReference type="HAMAP-Rule" id="MF_00161"/>
    </source>
</evidence>
<keyword evidence="5 9" id="KW-0064">Aspartyl protease</keyword>